<keyword evidence="2" id="KW-0732">Signal</keyword>
<feature type="chain" id="PRO_5020037938" evidence="2">
    <location>
        <begin position="16"/>
        <end position="307"/>
    </location>
</feature>
<evidence type="ECO:0000256" key="1">
    <source>
        <dbReference type="SAM" id="MobiDB-lite"/>
    </source>
</evidence>
<dbReference type="Proteomes" id="UP000501690">
    <property type="component" value="Linkage Group LG10"/>
</dbReference>
<organism evidence="3 4">
    <name type="scientific">Vigna unguiculata</name>
    <name type="common">Cowpea</name>
    <dbReference type="NCBI Taxonomy" id="3917"/>
    <lineage>
        <taxon>Eukaryota</taxon>
        <taxon>Viridiplantae</taxon>
        <taxon>Streptophyta</taxon>
        <taxon>Embryophyta</taxon>
        <taxon>Tracheophyta</taxon>
        <taxon>Spermatophyta</taxon>
        <taxon>Magnoliopsida</taxon>
        <taxon>eudicotyledons</taxon>
        <taxon>Gunneridae</taxon>
        <taxon>Pentapetalae</taxon>
        <taxon>rosids</taxon>
        <taxon>fabids</taxon>
        <taxon>Fabales</taxon>
        <taxon>Fabaceae</taxon>
        <taxon>Papilionoideae</taxon>
        <taxon>50 kb inversion clade</taxon>
        <taxon>NPAAA clade</taxon>
        <taxon>indigoferoid/millettioid clade</taxon>
        <taxon>Phaseoleae</taxon>
        <taxon>Vigna</taxon>
    </lineage>
</organism>
<protein>
    <submittedName>
        <fullName evidence="3">Uncharacterized protein</fullName>
    </submittedName>
</protein>
<dbReference type="EMBL" id="CP039354">
    <property type="protein sequence ID" value="QCE10844.1"/>
    <property type="molecule type" value="Genomic_DNA"/>
</dbReference>
<sequence>MISLATLCLGRLGRAILLVRLGAVYQSSSLCRWRHNGKGFGSMSSFLGPLRCSTPVPQPLSVMNNVKAKVLRGGSGSDRSGEDGSSQSTSGERGQLGGKGRIPMETTTEVREDPPEELAESNWPVKARYGWMAEDVGARKDIVALERVSVVDCVCHGQEGAIEEFFYVYMCHFSQLYIRLPFDDFTMRTDNPWRYKGMTREKLSVADREVVDVVMQFNDKMPTKGLVRVYNSVHPIIDIKGHMAQMGKKNLNLFQALHKEKATRVKADGNTEVSNLQEPLMEVHVHGALRGKLSCWPSLVGEGCEEG</sequence>
<accession>A0A4D6NDL9</accession>
<proteinExistence type="predicted"/>
<feature type="signal peptide" evidence="2">
    <location>
        <begin position="1"/>
        <end position="15"/>
    </location>
</feature>
<name>A0A4D6NDL9_VIGUN</name>
<evidence type="ECO:0000313" key="3">
    <source>
        <dbReference type="EMBL" id="QCE10844.1"/>
    </source>
</evidence>
<evidence type="ECO:0000256" key="2">
    <source>
        <dbReference type="SAM" id="SignalP"/>
    </source>
</evidence>
<evidence type="ECO:0000313" key="4">
    <source>
        <dbReference type="Proteomes" id="UP000501690"/>
    </source>
</evidence>
<feature type="region of interest" description="Disordered" evidence="1">
    <location>
        <begin position="71"/>
        <end position="119"/>
    </location>
</feature>
<reference evidence="3 4" key="1">
    <citation type="submission" date="2019-04" db="EMBL/GenBank/DDBJ databases">
        <title>An improved genome assembly and genetic linkage map for asparagus bean, Vigna unguiculata ssp. sesquipedialis.</title>
        <authorList>
            <person name="Xia Q."/>
            <person name="Zhang R."/>
            <person name="Dong Y."/>
        </authorList>
    </citation>
    <scope>NUCLEOTIDE SEQUENCE [LARGE SCALE GENOMIC DNA]</scope>
    <source>
        <tissue evidence="3">Leaf</tissue>
    </source>
</reference>
<gene>
    <name evidence="3" type="ORF">DEO72_LG10g2076</name>
</gene>
<keyword evidence="4" id="KW-1185">Reference proteome</keyword>
<dbReference type="AlphaFoldDB" id="A0A4D6NDL9"/>